<dbReference type="PANTHER" id="PTHR24559">
    <property type="entry name" value="TRANSPOSON TY3-I GAG-POL POLYPROTEIN"/>
    <property type="match status" value="1"/>
</dbReference>
<dbReference type="Pfam" id="PF23055">
    <property type="entry name" value="DUF7041"/>
    <property type="match status" value="1"/>
</dbReference>
<dbReference type="Gene3D" id="3.10.10.10">
    <property type="entry name" value="HIV Type 1 Reverse Transcriptase, subunit A, domain 1"/>
    <property type="match status" value="1"/>
</dbReference>
<dbReference type="EMBL" id="OZ034826">
    <property type="protein sequence ID" value="CAL1681131.1"/>
    <property type="molecule type" value="Genomic_DNA"/>
</dbReference>
<evidence type="ECO:0000313" key="5">
    <source>
        <dbReference type="Proteomes" id="UP001497644"/>
    </source>
</evidence>
<dbReference type="Gene3D" id="3.30.70.270">
    <property type="match status" value="1"/>
</dbReference>
<gene>
    <name evidence="4" type="ORF">LPLAT_LOCUS7274</name>
</gene>
<feature type="region of interest" description="Disordered" evidence="1">
    <location>
        <begin position="1"/>
        <end position="29"/>
    </location>
</feature>
<name>A0AAV2NMS7_9HYME</name>
<feature type="domain" description="Reverse transcriptase" evidence="2">
    <location>
        <begin position="307"/>
        <end position="369"/>
    </location>
</feature>
<dbReference type="AlphaFoldDB" id="A0AAV2NMS7"/>
<sequence>MPTGSSSPRAREQPSNISPGETHQPGQLIGSNATISTANGEGEARNFEVITSRQALLPPFSKHNPRLWFTQVEFSFLNHNISADASKFSKILSRVVGVPISHDLAALITDAVDLQRLAEMADKAMDVMKPTLAVVTTSGDATPKSGRQDRDNTATTLETKIETLSKKLNKQFLVADVHQPILGSDFLKHYGLLVDLQGRRLIDGTTKLCTIGSITACLTPSLSTVNLHNPFAEIPWEFIRVTRPAQAQEPKHHIQHYIITRGPPIAERSRRLSPCRTKAAKKKFKRMMTEGICKASSSSWASPLHMVRKKDNSWRPCDDYRRLNKITVPDRYPIPHIHDFTHRLQGCKIFSTLDLTKAFHQIPVAPEDR</sequence>
<dbReference type="Proteomes" id="UP001497644">
    <property type="component" value="Chromosome 3"/>
</dbReference>
<keyword evidence="5" id="KW-1185">Reference proteome</keyword>
<evidence type="ECO:0000256" key="1">
    <source>
        <dbReference type="SAM" id="MobiDB-lite"/>
    </source>
</evidence>
<dbReference type="PANTHER" id="PTHR24559:SF444">
    <property type="entry name" value="REVERSE TRANSCRIPTASE DOMAIN-CONTAINING PROTEIN"/>
    <property type="match status" value="1"/>
</dbReference>
<evidence type="ECO:0000313" key="4">
    <source>
        <dbReference type="EMBL" id="CAL1681131.1"/>
    </source>
</evidence>
<evidence type="ECO:0000259" key="2">
    <source>
        <dbReference type="Pfam" id="PF00078"/>
    </source>
</evidence>
<proteinExistence type="predicted"/>
<dbReference type="InterPro" id="IPR043502">
    <property type="entry name" value="DNA/RNA_pol_sf"/>
</dbReference>
<organism evidence="4 5">
    <name type="scientific">Lasius platythorax</name>
    <dbReference type="NCBI Taxonomy" id="488582"/>
    <lineage>
        <taxon>Eukaryota</taxon>
        <taxon>Metazoa</taxon>
        <taxon>Ecdysozoa</taxon>
        <taxon>Arthropoda</taxon>
        <taxon>Hexapoda</taxon>
        <taxon>Insecta</taxon>
        <taxon>Pterygota</taxon>
        <taxon>Neoptera</taxon>
        <taxon>Endopterygota</taxon>
        <taxon>Hymenoptera</taxon>
        <taxon>Apocrita</taxon>
        <taxon>Aculeata</taxon>
        <taxon>Formicoidea</taxon>
        <taxon>Formicidae</taxon>
        <taxon>Formicinae</taxon>
        <taxon>Lasius</taxon>
        <taxon>Lasius</taxon>
    </lineage>
</organism>
<dbReference type="InterPro" id="IPR000477">
    <property type="entry name" value="RT_dom"/>
</dbReference>
<dbReference type="GO" id="GO:0071897">
    <property type="term" value="P:DNA biosynthetic process"/>
    <property type="evidence" value="ECO:0007669"/>
    <property type="project" value="UniProtKB-ARBA"/>
</dbReference>
<dbReference type="InterPro" id="IPR043128">
    <property type="entry name" value="Rev_trsase/Diguanyl_cyclase"/>
</dbReference>
<dbReference type="CDD" id="cd01647">
    <property type="entry name" value="RT_LTR"/>
    <property type="match status" value="1"/>
</dbReference>
<reference evidence="4" key="1">
    <citation type="submission" date="2024-04" db="EMBL/GenBank/DDBJ databases">
        <authorList>
            <consortium name="Molecular Ecology Group"/>
        </authorList>
    </citation>
    <scope>NUCLEOTIDE SEQUENCE</scope>
</reference>
<feature type="domain" description="DUF7041" evidence="3">
    <location>
        <begin position="57"/>
        <end position="94"/>
    </location>
</feature>
<accession>A0AAV2NMS7</accession>
<evidence type="ECO:0000259" key="3">
    <source>
        <dbReference type="Pfam" id="PF23055"/>
    </source>
</evidence>
<dbReference type="Pfam" id="PF00078">
    <property type="entry name" value="RVT_1"/>
    <property type="match status" value="1"/>
</dbReference>
<protein>
    <submittedName>
        <fullName evidence="4">Uncharacterized protein</fullName>
    </submittedName>
</protein>
<dbReference type="InterPro" id="IPR055469">
    <property type="entry name" value="DUF7041"/>
</dbReference>
<dbReference type="SUPFAM" id="SSF56672">
    <property type="entry name" value="DNA/RNA polymerases"/>
    <property type="match status" value="1"/>
</dbReference>
<dbReference type="InterPro" id="IPR053134">
    <property type="entry name" value="RNA-dir_DNA_polymerase"/>
</dbReference>